<dbReference type="InterPro" id="IPR013822">
    <property type="entry name" value="Signal_recog_particl_SRP54_hlx"/>
</dbReference>
<dbReference type="AlphaFoldDB" id="A0AAQ3TZI4"/>
<dbReference type="PANTHER" id="PTHR43134">
    <property type="entry name" value="SIGNAL RECOGNITION PARTICLE RECEPTOR SUBUNIT ALPHA"/>
    <property type="match status" value="1"/>
</dbReference>
<protein>
    <recommendedName>
        <fullName evidence="2">Signal recognition particle SRP54 helical bundle domain-containing protein</fullName>
    </recommendedName>
</protein>
<proteinExistence type="predicted"/>
<feature type="region of interest" description="Disordered" evidence="1">
    <location>
        <begin position="1"/>
        <end position="26"/>
    </location>
</feature>
<dbReference type="PANTHER" id="PTHR43134:SF1">
    <property type="entry name" value="SIGNAL RECOGNITION PARTICLE RECEPTOR SUBUNIT ALPHA"/>
    <property type="match status" value="1"/>
</dbReference>
<dbReference type="EMBL" id="CP144750">
    <property type="protein sequence ID" value="WVZ81097.1"/>
    <property type="molecule type" value="Genomic_DNA"/>
</dbReference>
<name>A0AAQ3TZI4_PASNO</name>
<dbReference type="Pfam" id="PF02881">
    <property type="entry name" value="SRP54_N"/>
    <property type="match status" value="1"/>
</dbReference>
<accession>A0AAQ3TZI4</accession>
<dbReference type="SUPFAM" id="SSF47364">
    <property type="entry name" value="Domain of the SRP/SRP receptor G-proteins"/>
    <property type="match status" value="1"/>
</dbReference>
<dbReference type="GO" id="GO:0005789">
    <property type="term" value="C:endoplasmic reticulum membrane"/>
    <property type="evidence" value="ECO:0007669"/>
    <property type="project" value="TreeGrafter"/>
</dbReference>
<feature type="compositionally biased region" description="Basic residues" evidence="1">
    <location>
        <begin position="1"/>
        <end position="11"/>
    </location>
</feature>
<gene>
    <name evidence="3" type="ORF">U9M48_028514</name>
</gene>
<dbReference type="Gene3D" id="1.20.120.140">
    <property type="entry name" value="Signal recognition particle SRP54, nucleotide-binding domain"/>
    <property type="match status" value="1"/>
</dbReference>
<reference evidence="3 4" key="1">
    <citation type="submission" date="2024-02" db="EMBL/GenBank/DDBJ databases">
        <title>High-quality chromosome-scale genome assembly of Pensacola bahiagrass (Paspalum notatum Flugge var. saurae).</title>
        <authorList>
            <person name="Vega J.M."/>
            <person name="Podio M."/>
            <person name="Orjuela J."/>
            <person name="Siena L.A."/>
            <person name="Pessino S.C."/>
            <person name="Combes M.C."/>
            <person name="Mariac C."/>
            <person name="Albertini E."/>
            <person name="Pupilli F."/>
            <person name="Ortiz J.P.A."/>
            <person name="Leblanc O."/>
        </authorList>
    </citation>
    <scope>NUCLEOTIDE SEQUENCE [LARGE SCALE GENOMIC DNA]</scope>
    <source>
        <strain evidence="3">R1</strain>
        <tissue evidence="3">Leaf</tissue>
    </source>
</reference>
<feature type="domain" description="Signal recognition particle SRP54 helical bundle" evidence="2">
    <location>
        <begin position="122"/>
        <end position="189"/>
    </location>
</feature>
<dbReference type="GO" id="GO:0003924">
    <property type="term" value="F:GTPase activity"/>
    <property type="evidence" value="ECO:0007669"/>
    <property type="project" value="TreeGrafter"/>
</dbReference>
<dbReference type="GO" id="GO:0005525">
    <property type="term" value="F:GTP binding"/>
    <property type="evidence" value="ECO:0007669"/>
    <property type="project" value="InterPro"/>
</dbReference>
<evidence type="ECO:0000256" key="1">
    <source>
        <dbReference type="SAM" id="MobiDB-lite"/>
    </source>
</evidence>
<dbReference type="Proteomes" id="UP001341281">
    <property type="component" value="Chromosome 06"/>
</dbReference>
<dbReference type="InterPro" id="IPR036225">
    <property type="entry name" value="SRP/SRP_N"/>
</dbReference>
<dbReference type="InterPro" id="IPR042101">
    <property type="entry name" value="SRP54_N_sf"/>
</dbReference>
<sequence>MTLERRRRGRAGRYGARTGQRRRGEGVESRWHARLLRKAGGIEDWGEVALGTESRNAGEGRRASVRRRRMWEASVSAGGLGLTSVQGPIDNLLAHLADPVHYNVFSPCRHSRTDTMFLPRRFEGITGNNVLEKSDLQPVLKALKDRLMSKNVAEEIAEKLCESIAASLESKKQGFFTRISSTVQTAMEEALLHILTPRHSIDILKDVHAAEECGRPYVIVFVAYWLLQHNLTVTLAACDTFRSGAVDYELMHGG</sequence>
<evidence type="ECO:0000259" key="2">
    <source>
        <dbReference type="Pfam" id="PF02881"/>
    </source>
</evidence>
<keyword evidence="4" id="KW-1185">Reference proteome</keyword>
<dbReference type="GO" id="GO:0006614">
    <property type="term" value="P:SRP-dependent cotranslational protein targeting to membrane"/>
    <property type="evidence" value="ECO:0007669"/>
    <property type="project" value="InterPro"/>
</dbReference>
<dbReference type="GO" id="GO:0005047">
    <property type="term" value="F:signal recognition particle binding"/>
    <property type="evidence" value="ECO:0007669"/>
    <property type="project" value="TreeGrafter"/>
</dbReference>
<evidence type="ECO:0000313" key="3">
    <source>
        <dbReference type="EMBL" id="WVZ81097.1"/>
    </source>
</evidence>
<dbReference type="InterPro" id="IPR027417">
    <property type="entry name" value="P-loop_NTPase"/>
</dbReference>
<dbReference type="Gene3D" id="3.40.50.300">
    <property type="entry name" value="P-loop containing nucleotide triphosphate hydrolases"/>
    <property type="match status" value="1"/>
</dbReference>
<organism evidence="3 4">
    <name type="scientific">Paspalum notatum var. saurae</name>
    <dbReference type="NCBI Taxonomy" id="547442"/>
    <lineage>
        <taxon>Eukaryota</taxon>
        <taxon>Viridiplantae</taxon>
        <taxon>Streptophyta</taxon>
        <taxon>Embryophyta</taxon>
        <taxon>Tracheophyta</taxon>
        <taxon>Spermatophyta</taxon>
        <taxon>Magnoliopsida</taxon>
        <taxon>Liliopsida</taxon>
        <taxon>Poales</taxon>
        <taxon>Poaceae</taxon>
        <taxon>PACMAD clade</taxon>
        <taxon>Panicoideae</taxon>
        <taxon>Andropogonodae</taxon>
        <taxon>Paspaleae</taxon>
        <taxon>Paspalinae</taxon>
        <taxon>Paspalum</taxon>
    </lineage>
</organism>
<evidence type="ECO:0000313" key="4">
    <source>
        <dbReference type="Proteomes" id="UP001341281"/>
    </source>
</evidence>